<dbReference type="AlphaFoldDB" id="A0A9K3LIG3"/>
<dbReference type="PANTHER" id="PTHR24153:SF8">
    <property type="entry name" value="FORKED, ISOFORM F"/>
    <property type="match status" value="1"/>
</dbReference>
<dbReference type="SMART" id="SM00248">
    <property type="entry name" value="ANK"/>
    <property type="match status" value="4"/>
</dbReference>
<dbReference type="GO" id="GO:0051017">
    <property type="term" value="P:actin filament bundle assembly"/>
    <property type="evidence" value="ECO:0007669"/>
    <property type="project" value="TreeGrafter"/>
</dbReference>
<dbReference type="Proteomes" id="UP000693970">
    <property type="component" value="Unassembled WGS sequence"/>
</dbReference>
<protein>
    <submittedName>
        <fullName evidence="4">Ankyrin repeat domain protein</fullName>
    </submittedName>
</protein>
<dbReference type="EMBL" id="JAGRRH010000010">
    <property type="protein sequence ID" value="KAG7362989.1"/>
    <property type="molecule type" value="Genomic_DNA"/>
</dbReference>
<evidence type="ECO:0000256" key="2">
    <source>
        <dbReference type="ARBA" id="ARBA00023043"/>
    </source>
</evidence>
<reference evidence="4" key="1">
    <citation type="journal article" date="2021" name="Sci. Rep.">
        <title>Diploid genomic architecture of Nitzschia inconspicua, an elite biomass production diatom.</title>
        <authorList>
            <person name="Oliver A."/>
            <person name="Podell S."/>
            <person name="Pinowska A."/>
            <person name="Traller J.C."/>
            <person name="Smith S.R."/>
            <person name="McClure R."/>
            <person name="Beliaev A."/>
            <person name="Bohutskyi P."/>
            <person name="Hill E.A."/>
            <person name="Rabines A."/>
            <person name="Zheng H."/>
            <person name="Allen L.Z."/>
            <person name="Kuo A."/>
            <person name="Grigoriev I.V."/>
            <person name="Allen A.E."/>
            <person name="Hazlebeck D."/>
            <person name="Allen E.E."/>
        </authorList>
    </citation>
    <scope>NUCLEOTIDE SEQUENCE</scope>
    <source>
        <strain evidence="4">Hildebrandi</strain>
    </source>
</reference>
<sequence length="472" mass="53420">MHAIARRIAARLTSRGRSNQLREEGEEDDDESDLFMGIPNCRRNSTPQLIPFERPSISFTPSNNSIRNVENDSTGEGSGSCSSDPLGMNLGMLYTFAKAWAWPALAHRCETHPWEASTEIVNADGDTALHWAVFGNPPLYVIEALLQACPDLVNASNSAKQLPLHLACCYRASFMILQALIQVNPATLAVRNGFGFYPLHILCDCGCRPECLEVVLQYNQAMATVTERDYTYGRTPLYILNQRKNLATFGRQVEELRRLRQHEREAINWGNWTSGDQTDLESKINDAKEMDFWRKARMLIVAEYLHRQRKRYVFKDHAIVEACLRIEECPPSLLEYAILAHSEELLITNEQGDLPLHHVCASSVDRRETQWLALEILNANPQAARVRNKHRKLALEIYVGSSVRNNKNTIVWSKALRRLILAHPAAIGNLQIENHIYPLILERLGCDRNTAGGFFELIRASPGLFSSFANRA</sequence>
<reference evidence="4" key="2">
    <citation type="submission" date="2021-04" db="EMBL/GenBank/DDBJ databases">
        <authorList>
            <person name="Podell S."/>
        </authorList>
    </citation>
    <scope>NUCLEOTIDE SEQUENCE</scope>
    <source>
        <strain evidence="4">Hildebrandi</strain>
    </source>
</reference>
<evidence type="ECO:0000256" key="1">
    <source>
        <dbReference type="ARBA" id="ARBA00022737"/>
    </source>
</evidence>
<evidence type="ECO:0000313" key="5">
    <source>
        <dbReference type="Proteomes" id="UP000693970"/>
    </source>
</evidence>
<keyword evidence="2" id="KW-0040">ANK repeat</keyword>
<feature type="region of interest" description="Disordered" evidence="3">
    <location>
        <begin position="61"/>
        <end position="81"/>
    </location>
</feature>
<dbReference type="InterPro" id="IPR052420">
    <property type="entry name" value="Espin/Espin-like"/>
</dbReference>
<keyword evidence="1" id="KW-0677">Repeat</keyword>
<dbReference type="PANTHER" id="PTHR24153">
    <property type="entry name" value="ESPIN"/>
    <property type="match status" value="1"/>
</dbReference>
<accession>A0A9K3LIG3</accession>
<name>A0A9K3LIG3_9STRA</name>
<dbReference type="GO" id="GO:0005737">
    <property type="term" value="C:cytoplasm"/>
    <property type="evidence" value="ECO:0007669"/>
    <property type="project" value="TreeGrafter"/>
</dbReference>
<keyword evidence="5" id="KW-1185">Reference proteome</keyword>
<proteinExistence type="predicted"/>
<comment type="caution">
    <text evidence="4">The sequence shown here is derived from an EMBL/GenBank/DDBJ whole genome shotgun (WGS) entry which is preliminary data.</text>
</comment>
<dbReference type="InterPro" id="IPR002110">
    <property type="entry name" value="Ankyrin_rpt"/>
</dbReference>
<evidence type="ECO:0000313" key="4">
    <source>
        <dbReference type="EMBL" id="KAG7362989.1"/>
    </source>
</evidence>
<dbReference type="OrthoDB" id="46738at2759"/>
<dbReference type="Pfam" id="PF00023">
    <property type="entry name" value="Ank"/>
    <property type="match status" value="1"/>
</dbReference>
<gene>
    <name evidence="4" type="ORF">IV203_026349</name>
</gene>
<dbReference type="GO" id="GO:0051015">
    <property type="term" value="F:actin filament binding"/>
    <property type="evidence" value="ECO:0007669"/>
    <property type="project" value="TreeGrafter"/>
</dbReference>
<evidence type="ECO:0000256" key="3">
    <source>
        <dbReference type="SAM" id="MobiDB-lite"/>
    </source>
</evidence>
<organism evidence="4 5">
    <name type="scientific">Nitzschia inconspicua</name>
    <dbReference type="NCBI Taxonomy" id="303405"/>
    <lineage>
        <taxon>Eukaryota</taxon>
        <taxon>Sar</taxon>
        <taxon>Stramenopiles</taxon>
        <taxon>Ochrophyta</taxon>
        <taxon>Bacillariophyta</taxon>
        <taxon>Bacillariophyceae</taxon>
        <taxon>Bacillariophycidae</taxon>
        <taxon>Bacillariales</taxon>
        <taxon>Bacillariaceae</taxon>
        <taxon>Nitzschia</taxon>
    </lineage>
</organism>